<evidence type="ECO:0000256" key="1">
    <source>
        <dbReference type="ARBA" id="ARBA00022553"/>
    </source>
</evidence>
<name>A0ABV3LEH9_9MICO</name>
<keyword evidence="1" id="KW-0597">Phosphoprotein</keyword>
<reference evidence="6 7" key="1">
    <citation type="submission" date="2024-06" db="EMBL/GenBank/DDBJ databases">
        <title>The Natural Products Discovery Center: Release of the First 8490 Sequenced Strains for Exploring Actinobacteria Biosynthetic Diversity.</title>
        <authorList>
            <person name="Kalkreuter E."/>
            <person name="Kautsar S.A."/>
            <person name="Yang D."/>
            <person name="Bader C.D."/>
            <person name="Teijaro C.N."/>
            <person name="Fluegel L."/>
            <person name="Davis C.M."/>
            <person name="Simpson J.R."/>
            <person name="Lauterbach L."/>
            <person name="Steele A.D."/>
            <person name="Gui C."/>
            <person name="Meng S."/>
            <person name="Li G."/>
            <person name="Viehrig K."/>
            <person name="Ye F."/>
            <person name="Su P."/>
            <person name="Kiefer A.F."/>
            <person name="Nichols A."/>
            <person name="Cepeda A.J."/>
            <person name="Yan W."/>
            <person name="Fan B."/>
            <person name="Jiang Y."/>
            <person name="Adhikari A."/>
            <person name="Zheng C.-J."/>
            <person name="Schuster L."/>
            <person name="Cowan T.M."/>
            <person name="Smanski M.J."/>
            <person name="Chevrette M.G."/>
            <person name="De Carvalho L.P.S."/>
            <person name="Shen B."/>
        </authorList>
    </citation>
    <scope>NUCLEOTIDE SEQUENCE [LARGE SCALE GENOMIC DNA]</scope>
    <source>
        <strain evidence="6 7">NPDC077434</strain>
    </source>
</reference>
<sequence length="124" mass="13899">MTADPVRQNREREARIEPNLAAIESLLRQCVDIAGRGESAFFVDDFVNRYASYAALIQIGNAVKDLPSAFRDSHAEANWRALMNTRDKVGHIYGEGIDWQIIWKTLVENAPGDLAAVTRIRDAL</sequence>
<dbReference type="PANTHER" id="PTHR34139">
    <property type="entry name" value="UPF0331 PROTEIN MJ0127"/>
    <property type="match status" value="1"/>
</dbReference>
<keyword evidence="7" id="KW-1185">Reference proteome</keyword>
<protein>
    <submittedName>
        <fullName evidence="6">HepT-like ribonuclease domain-containing protein</fullName>
    </submittedName>
</protein>
<evidence type="ECO:0000313" key="6">
    <source>
        <dbReference type="EMBL" id="MEW1973820.1"/>
    </source>
</evidence>
<dbReference type="InterPro" id="IPR008201">
    <property type="entry name" value="HepT-like"/>
</dbReference>
<dbReference type="EMBL" id="JBFBMH010000002">
    <property type="protein sequence ID" value="MEW1973820.1"/>
    <property type="molecule type" value="Genomic_DNA"/>
</dbReference>
<accession>A0ABV3LEH9</accession>
<dbReference type="Proteomes" id="UP001553715">
    <property type="component" value="Unassembled WGS sequence"/>
</dbReference>
<keyword evidence="5" id="KW-0378">Hydrolase</keyword>
<organism evidence="6 7">
    <name type="scientific">Microbacterium profundi</name>
    <dbReference type="NCBI Taxonomy" id="450380"/>
    <lineage>
        <taxon>Bacteria</taxon>
        <taxon>Bacillati</taxon>
        <taxon>Actinomycetota</taxon>
        <taxon>Actinomycetes</taxon>
        <taxon>Micrococcales</taxon>
        <taxon>Microbacteriaceae</taxon>
        <taxon>Microbacterium</taxon>
    </lineage>
</organism>
<keyword evidence="4" id="KW-0547">Nucleotide-binding</keyword>
<keyword evidence="3" id="KW-0540">Nuclease</keyword>
<gene>
    <name evidence="6" type="ORF">AB0301_01870</name>
</gene>
<evidence type="ECO:0000256" key="4">
    <source>
        <dbReference type="ARBA" id="ARBA00022741"/>
    </source>
</evidence>
<keyword evidence="2" id="KW-1277">Toxin-antitoxin system</keyword>
<evidence type="ECO:0000256" key="5">
    <source>
        <dbReference type="ARBA" id="ARBA00022801"/>
    </source>
</evidence>
<dbReference type="RefSeq" id="WP_052166861.1">
    <property type="nucleotide sequence ID" value="NZ_JAJVKR010000011.1"/>
</dbReference>
<comment type="caution">
    <text evidence="6">The sequence shown here is derived from an EMBL/GenBank/DDBJ whole genome shotgun (WGS) entry which is preliminary data.</text>
</comment>
<proteinExistence type="predicted"/>
<evidence type="ECO:0000256" key="3">
    <source>
        <dbReference type="ARBA" id="ARBA00022722"/>
    </source>
</evidence>
<evidence type="ECO:0000256" key="2">
    <source>
        <dbReference type="ARBA" id="ARBA00022649"/>
    </source>
</evidence>
<evidence type="ECO:0000313" key="7">
    <source>
        <dbReference type="Proteomes" id="UP001553715"/>
    </source>
</evidence>
<dbReference type="PANTHER" id="PTHR34139:SF1">
    <property type="entry name" value="RNASE MJ1380-RELATED"/>
    <property type="match status" value="1"/>
</dbReference>
<dbReference type="Pfam" id="PF01934">
    <property type="entry name" value="HepT-like"/>
    <property type="match status" value="1"/>
</dbReference>
<dbReference type="InterPro" id="IPR051813">
    <property type="entry name" value="HepT_RNase_toxin"/>
</dbReference>